<evidence type="ECO:0000256" key="1">
    <source>
        <dbReference type="ARBA" id="ARBA00006484"/>
    </source>
</evidence>
<dbReference type="Pfam" id="PF13561">
    <property type="entry name" value="adh_short_C2"/>
    <property type="match status" value="1"/>
</dbReference>
<dbReference type="GO" id="GO:0016616">
    <property type="term" value="F:oxidoreductase activity, acting on the CH-OH group of donors, NAD or NADP as acceptor"/>
    <property type="evidence" value="ECO:0007669"/>
    <property type="project" value="TreeGrafter"/>
</dbReference>
<evidence type="ECO:0000313" key="4">
    <source>
        <dbReference type="Proteomes" id="UP000321058"/>
    </source>
</evidence>
<dbReference type="PANTHER" id="PTHR42760">
    <property type="entry name" value="SHORT-CHAIN DEHYDROGENASES/REDUCTASES FAMILY MEMBER"/>
    <property type="match status" value="1"/>
</dbReference>
<dbReference type="PANTHER" id="PTHR42760:SF133">
    <property type="entry name" value="3-OXOACYL-[ACYL-CARRIER-PROTEIN] REDUCTASE"/>
    <property type="match status" value="1"/>
</dbReference>
<comment type="similarity">
    <text evidence="1">Belongs to the short-chain dehydrogenases/reductases (SDR) family.</text>
</comment>
<dbReference type="PRINTS" id="PR00081">
    <property type="entry name" value="GDHRDH"/>
</dbReference>
<accession>A0A512NDE2</accession>
<dbReference type="OrthoDB" id="335726at2"/>
<keyword evidence="4" id="KW-1185">Reference proteome</keyword>
<dbReference type="PROSITE" id="PS00061">
    <property type="entry name" value="ADH_SHORT"/>
    <property type="match status" value="1"/>
</dbReference>
<name>A0A512NDE2_9HYPH</name>
<dbReference type="RefSeq" id="WP_147151343.1">
    <property type="nucleotide sequence ID" value="NZ_BKAJ01000073.1"/>
</dbReference>
<gene>
    <name evidence="3" type="primary">fabG-2_2</name>
    <name evidence="3" type="ORF">RSO01_41320</name>
</gene>
<evidence type="ECO:0000313" key="3">
    <source>
        <dbReference type="EMBL" id="GEP56966.1"/>
    </source>
</evidence>
<proteinExistence type="inferred from homology"/>
<comment type="caution">
    <text evidence="3">The sequence shown here is derived from an EMBL/GenBank/DDBJ whole genome shotgun (WGS) entry which is preliminary data.</text>
</comment>
<dbReference type="Proteomes" id="UP000321058">
    <property type="component" value="Unassembled WGS sequence"/>
</dbReference>
<dbReference type="InterPro" id="IPR002347">
    <property type="entry name" value="SDR_fam"/>
</dbReference>
<dbReference type="AlphaFoldDB" id="A0A512NDE2"/>
<sequence length="252" mass="25989">MADFAGKVVLVTGGTRGIGLELVRAFAAAGAIVAFAGKASETVEEGRRRLSSSPGVADRLHGFVAELADAAAPRRLVDEVVAACGGIDVLVCNAGLVGSNDLWALEPEEWDRIVAVNLRAAFFCAREAAVSMRARGGGNIVNIASVAGQIGGAATGPAYVASKAGMIGLTKSLARHFAASHIRVNCVAPADIETDMTAGWPEELRQRLKAMTPLARFGHVGEVSRAVMYLAGEGASFVTGHTLNVNGGIYMG</sequence>
<protein>
    <submittedName>
        <fullName evidence="3">Beta-ketoacyl-ACP reductase</fullName>
    </submittedName>
</protein>
<dbReference type="Gene3D" id="3.40.50.720">
    <property type="entry name" value="NAD(P)-binding Rossmann-like Domain"/>
    <property type="match status" value="1"/>
</dbReference>
<organism evidence="3 4">
    <name type="scientific">Reyranella soli</name>
    <dbReference type="NCBI Taxonomy" id="1230389"/>
    <lineage>
        <taxon>Bacteria</taxon>
        <taxon>Pseudomonadati</taxon>
        <taxon>Pseudomonadota</taxon>
        <taxon>Alphaproteobacteria</taxon>
        <taxon>Hyphomicrobiales</taxon>
        <taxon>Reyranellaceae</taxon>
        <taxon>Reyranella</taxon>
    </lineage>
</organism>
<reference evidence="3 4" key="1">
    <citation type="submission" date="2019-07" db="EMBL/GenBank/DDBJ databases">
        <title>Whole genome shotgun sequence of Reyranella soli NBRC 108950.</title>
        <authorList>
            <person name="Hosoyama A."/>
            <person name="Uohara A."/>
            <person name="Ohji S."/>
            <person name="Ichikawa N."/>
        </authorList>
    </citation>
    <scope>NUCLEOTIDE SEQUENCE [LARGE SCALE GENOMIC DNA]</scope>
    <source>
        <strain evidence="3 4">NBRC 108950</strain>
    </source>
</reference>
<dbReference type="SUPFAM" id="SSF51735">
    <property type="entry name" value="NAD(P)-binding Rossmann-fold domains"/>
    <property type="match status" value="1"/>
</dbReference>
<keyword evidence="2" id="KW-0560">Oxidoreductase</keyword>
<dbReference type="InterPro" id="IPR036291">
    <property type="entry name" value="NAD(P)-bd_dom_sf"/>
</dbReference>
<dbReference type="PRINTS" id="PR00080">
    <property type="entry name" value="SDRFAMILY"/>
</dbReference>
<dbReference type="InterPro" id="IPR020904">
    <property type="entry name" value="Sc_DH/Rdtase_CS"/>
</dbReference>
<dbReference type="FunFam" id="3.40.50.720:FF:000084">
    <property type="entry name" value="Short-chain dehydrogenase reductase"/>
    <property type="match status" value="1"/>
</dbReference>
<dbReference type="EMBL" id="BKAJ01000073">
    <property type="protein sequence ID" value="GEP56966.1"/>
    <property type="molecule type" value="Genomic_DNA"/>
</dbReference>
<evidence type="ECO:0000256" key="2">
    <source>
        <dbReference type="ARBA" id="ARBA00023002"/>
    </source>
</evidence>